<protein>
    <submittedName>
        <fullName evidence="4">Uncharacterized protein</fullName>
    </submittedName>
</protein>
<dbReference type="PANTHER" id="PTHR16222:SF28">
    <property type="entry name" value="ADP-RIBOSYLGLYCOHYDROLASE"/>
    <property type="match status" value="1"/>
</dbReference>
<dbReference type="InterPro" id="IPR032675">
    <property type="entry name" value="LRR_dom_sf"/>
</dbReference>
<dbReference type="Proteomes" id="UP000593567">
    <property type="component" value="Unassembled WGS sequence"/>
</dbReference>
<reference evidence="4" key="1">
    <citation type="submission" date="2020-06" db="EMBL/GenBank/DDBJ databases">
        <title>Draft genome of Bugula neritina, a colonial animal packing powerful symbionts and potential medicines.</title>
        <authorList>
            <person name="Rayko M."/>
        </authorList>
    </citation>
    <scope>NUCLEOTIDE SEQUENCE [LARGE SCALE GENOMIC DNA]</scope>
    <source>
        <strain evidence="4">Kwan_BN1</strain>
    </source>
</reference>
<keyword evidence="5" id="KW-1185">Reference proteome</keyword>
<evidence type="ECO:0000313" key="4">
    <source>
        <dbReference type="EMBL" id="KAF6041598.1"/>
    </source>
</evidence>
<dbReference type="SMART" id="SM00369">
    <property type="entry name" value="LRR_TYP"/>
    <property type="match status" value="4"/>
</dbReference>
<dbReference type="SUPFAM" id="SSF52058">
    <property type="entry name" value="L domain-like"/>
    <property type="match status" value="1"/>
</dbReference>
<gene>
    <name evidence="4" type="ORF">EB796_000111</name>
</gene>
<dbReference type="InterPro" id="IPR050792">
    <property type="entry name" value="ADP-ribosylglycohydrolase"/>
</dbReference>
<dbReference type="InterPro" id="IPR036705">
    <property type="entry name" value="Ribosyl_crysJ1_sf"/>
</dbReference>
<evidence type="ECO:0000256" key="3">
    <source>
        <dbReference type="PIRSR" id="PIRSR605502-1"/>
    </source>
</evidence>
<keyword evidence="3" id="KW-0479">Metal-binding</keyword>
<keyword evidence="1" id="KW-0433">Leucine-rich repeat</keyword>
<dbReference type="AlphaFoldDB" id="A0A7J7KU43"/>
<organism evidence="4 5">
    <name type="scientific">Bugula neritina</name>
    <name type="common">Brown bryozoan</name>
    <name type="synonym">Sertularia neritina</name>
    <dbReference type="NCBI Taxonomy" id="10212"/>
    <lineage>
        <taxon>Eukaryota</taxon>
        <taxon>Metazoa</taxon>
        <taxon>Spiralia</taxon>
        <taxon>Lophotrochozoa</taxon>
        <taxon>Bryozoa</taxon>
        <taxon>Gymnolaemata</taxon>
        <taxon>Cheilostomatida</taxon>
        <taxon>Flustrina</taxon>
        <taxon>Buguloidea</taxon>
        <taxon>Bugulidae</taxon>
        <taxon>Bugula</taxon>
    </lineage>
</organism>
<dbReference type="InterPro" id="IPR003591">
    <property type="entry name" value="Leu-rich_rpt_typical-subtyp"/>
</dbReference>
<proteinExistence type="predicted"/>
<name>A0A7J7KU43_BUGNE</name>
<evidence type="ECO:0000313" key="5">
    <source>
        <dbReference type="Proteomes" id="UP000593567"/>
    </source>
</evidence>
<dbReference type="InterPro" id="IPR001611">
    <property type="entry name" value="Leu-rich_rpt"/>
</dbReference>
<dbReference type="Pfam" id="PF13855">
    <property type="entry name" value="LRR_8"/>
    <property type="match status" value="2"/>
</dbReference>
<dbReference type="OrthoDB" id="2021138at2759"/>
<dbReference type="EMBL" id="VXIV02000018">
    <property type="protein sequence ID" value="KAF6041598.1"/>
    <property type="molecule type" value="Genomic_DNA"/>
</dbReference>
<evidence type="ECO:0000256" key="2">
    <source>
        <dbReference type="ARBA" id="ARBA00022737"/>
    </source>
</evidence>
<feature type="binding site" evidence="3">
    <location>
        <position position="561"/>
    </location>
    <ligand>
        <name>Mg(2+)</name>
        <dbReference type="ChEBI" id="CHEBI:18420"/>
        <label>1</label>
    </ligand>
</feature>
<dbReference type="GO" id="GO:0046872">
    <property type="term" value="F:metal ion binding"/>
    <property type="evidence" value="ECO:0007669"/>
    <property type="project" value="UniProtKB-KW"/>
</dbReference>
<dbReference type="Gene3D" id="1.10.4080.10">
    <property type="entry name" value="ADP-ribosylation/Crystallin J1"/>
    <property type="match status" value="1"/>
</dbReference>
<evidence type="ECO:0000256" key="1">
    <source>
        <dbReference type="ARBA" id="ARBA00022614"/>
    </source>
</evidence>
<dbReference type="PROSITE" id="PS51450">
    <property type="entry name" value="LRR"/>
    <property type="match status" value="2"/>
</dbReference>
<dbReference type="Pfam" id="PF03747">
    <property type="entry name" value="ADP_ribosyl_GH"/>
    <property type="match status" value="1"/>
</dbReference>
<keyword evidence="2" id="KW-0677">Repeat</keyword>
<dbReference type="SMART" id="SM00364">
    <property type="entry name" value="LRR_BAC"/>
    <property type="match status" value="5"/>
</dbReference>
<accession>A0A7J7KU43</accession>
<comment type="caution">
    <text evidence="4">The sequence shown here is derived from an EMBL/GenBank/DDBJ whole genome shotgun (WGS) entry which is preliminary data.</text>
</comment>
<comment type="cofactor">
    <cofactor evidence="3">
        <name>Mg(2+)</name>
        <dbReference type="ChEBI" id="CHEBI:18420"/>
    </cofactor>
    <text evidence="3">Binds 2 magnesium ions per subunit.</text>
</comment>
<dbReference type="PANTHER" id="PTHR16222">
    <property type="entry name" value="ADP-RIBOSYLGLYCOHYDROLASE"/>
    <property type="match status" value="1"/>
</dbReference>
<keyword evidence="3" id="KW-0460">Magnesium</keyword>
<dbReference type="SUPFAM" id="SSF101478">
    <property type="entry name" value="ADP-ribosylglycohydrolase"/>
    <property type="match status" value="1"/>
</dbReference>
<dbReference type="Gene3D" id="3.80.10.10">
    <property type="entry name" value="Ribonuclease Inhibitor"/>
    <property type="match status" value="1"/>
</dbReference>
<sequence>MLARDRTTNVCIEGKFALFETMGITESALPKQLKDDNKSLDLSRDVSHKAFIRHAEGEINGNCLWEFPWELRDSITLYEKINASFNHLTSVPEEIALRVPHLTQLKLSYNKISALPHTFILFFHLKELDLDHNDFVTFPVSITKLLTLEKLNLSDNSIAELPDQIGELKSLQRLNLSHNRLHMLPPKLAMCPLKVILLYGNRLETPSQRVCDQGSRASLEALHAMNTSLYTSQVERLLEFPRVRGSHIMISTHNPSSMHFQFTQLQIFPDRVKTPLIPPVDSTRLEAVDLSDRIVGLIYGAAIGDALSFATEGLTEDECHFHYDPLTLSYDDIIKDSYRSHWKKGDWGVCFDQMVVVLDCLLQWAGVLDELEFAKRLHMWCSNGFPEIGDKHGFQVSDTIQQVTSDPDFTVDPHRVAATNPVTHSDDSALVRAIVIGIPFFHNIEEVMDNSTRISRTTHSDDICTAASALLSGVVSLLLQGDFDAKDTSSLIKTSFAAAQKYLPHQKDKDYFEKQLNLELSKGLLAKRNDCMKSLITALQTLHWFKDFRSTLLKVVMKGGDCKVAATITGALHGALTGYSALPKPWVTQLLPNQTKWLNAKVNHLLDLMAIP</sequence>
<dbReference type="InterPro" id="IPR005502">
    <property type="entry name" value="Ribosyl_crysJ1"/>
</dbReference>